<evidence type="ECO:0000313" key="1">
    <source>
        <dbReference type="EMBL" id="KUR70925.1"/>
    </source>
</evidence>
<reference evidence="1 2" key="1">
    <citation type="submission" date="2015-10" db="EMBL/GenBank/DDBJ databases">
        <title>Draft genome sequence of Novosphingobium fuchskuhlense DSM 25065 isolated from a surface water sample of the southwest basin of Lake Grosse Fuchskuhle.</title>
        <authorList>
            <person name="Ruckert C."/>
            <person name="Winkler A."/>
            <person name="Glaeser J."/>
            <person name="Grossart H.-P."/>
            <person name="Kalinowski J."/>
            <person name="Glaeser S."/>
        </authorList>
    </citation>
    <scope>NUCLEOTIDE SEQUENCE [LARGE SCALE GENOMIC DNA]</scope>
    <source>
        <strain evidence="1 2">FNE08-7</strain>
    </source>
</reference>
<dbReference type="EMBL" id="LLZS01000008">
    <property type="protein sequence ID" value="KUR70925.1"/>
    <property type="molecule type" value="Genomic_DNA"/>
</dbReference>
<sequence length="127" mass="12793">MLGAATALAGFAWDDGLPLKGDARSRRCGSTLMLGLSVDAAGRIDGLGLRAHACAIGQAAAYAFANAARGRSRTEIAAARGALAAWLAGEGPMPDWPGIALVEPALGYPGRHDAILLAWDAALAALG</sequence>
<dbReference type="STRING" id="1117702.AQZ52_12665"/>
<dbReference type="SUPFAM" id="SSF82649">
    <property type="entry name" value="SufE/NifU"/>
    <property type="match status" value="1"/>
</dbReference>
<organism evidence="1 2">
    <name type="scientific">Novosphingobium fuchskuhlense</name>
    <dbReference type="NCBI Taxonomy" id="1117702"/>
    <lineage>
        <taxon>Bacteria</taxon>
        <taxon>Pseudomonadati</taxon>
        <taxon>Pseudomonadota</taxon>
        <taxon>Alphaproteobacteria</taxon>
        <taxon>Sphingomonadales</taxon>
        <taxon>Sphingomonadaceae</taxon>
        <taxon>Novosphingobium</taxon>
    </lineage>
</organism>
<name>A0A124JU70_9SPHN</name>
<dbReference type="Proteomes" id="UP000058012">
    <property type="component" value="Unassembled WGS sequence"/>
</dbReference>
<evidence type="ECO:0000313" key="2">
    <source>
        <dbReference type="Proteomes" id="UP000058012"/>
    </source>
</evidence>
<dbReference type="OrthoDB" id="7857113at2"/>
<dbReference type="AlphaFoldDB" id="A0A124JU70"/>
<accession>A0A124JU70</accession>
<comment type="caution">
    <text evidence="1">The sequence shown here is derived from an EMBL/GenBank/DDBJ whole genome shotgun (WGS) entry which is preliminary data.</text>
</comment>
<gene>
    <name evidence="1" type="ORF">AQZ52_12665</name>
</gene>
<dbReference type="Gene3D" id="3.90.1010.10">
    <property type="match status" value="1"/>
</dbReference>
<protein>
    <submittedName>
        <fullName evidence="1">Fe-S cluster protein</fullName>
    </submittedName>
</protein>
<keyword evidence="2" id="KW-1185">Reference proteome</keyword>
<proteinExistence type="predicted"/>